<evidence type="ECO:0000313" key="3">
    <source>
        <dbReference type="EMBL" id="RWR76036.1"/>
    </source>
</evidence>
<dbReference type="SUPFAM" id="SSF52743">
    <property type="entry name" value="Subtilisin-like"/>
    <property type="match status" value="1"/>
</dbReference>
<dbReference type="InterPro" id="IPR036852">
    <property type="entry name" value="Peptidase_S8/S53_dom_sf"/>
</dbReference>
<dbReference type="STRING" id="337451.A0A443NC09"/>
<evidence type="ECO:0000313" key="4">
    <source>
        <dbReference type="Proteomes" id="UP000283530"/>
    </source>
</evidence>
<keyword evidence="4" id="KW-1185">Reference proteome</keyword>
<accession>A0A443NC09</accession>
<dbReference type="AlphaFoldDB" id="A0A443NC09"/>
<protein>
    <submittedName>
        <fullName evidence="3">Subtilisin-like protein protease SBT4.4</fullName>
    </submittedName>
</protein>
<organism evidence="3 4">
    <name type="scientific">Cinnamomum micranthum f. kanehirae</name>
    <dbReference type="NCBI Taxonomy" id="337451"/>
    <lineage>
        <taxon>Eukaryota</taxon>
        <taxon>Viridiplantae</taxon>
        <taxon>Streptophyta</taxon>
        <taxon>Embryophyta</taxon>
        <taxon>Tracheophyta</taxon>
        <taxon>Spermatophyta</taxon>
        <taxon>Magnoliopsida</taxon>
        <taxon>Magnoliidae</taxon>
        <taxon>Laurales</taxon>
        <taxon>Lauraceae</taxon>
        <taxon>Cinnamomum</taxon>
    </lineage>
</organism>
<evidence type="ECO:0000256" key="2">
    <source>
        <dbReference type="ARBA" id="ARBA00022729"/>
    </source>
</evidence>
<keyword evidence="2" id="KW-0732">Signal</keyword>
<proteinExistence type="inferred from homology"/>
<name>A0A443NC09_9MAGN</name>
<comment type="caution">
    <text evidence="3">The sequence shown here is derived from an EMBL/GenBank/DDBJ whole genome shotgun (WGS) entry which is preliminary data.</text>
</comment>
<dbReference type="PANTHER" id="PTHR10795">
    <property type="entry name" value="PROPROTEIN CONVERTASE SUBTILISIN/KEXIN"/>
    <property type="match status" value="1"/>
</dbReference>
<dbReference type="InterPro" id="IPR045051">
    <property type="entry name" value="SBT"/>
</dbReference>
<comment type="similarity">
    <text evidence="1">Belongs to the peptidase S8 family.</text>
</comment>
<dbReference type="Proteomes" id="UP000283530">
    <property type="component" value="Unassembled WGS sequence"/>
</dbReference>
<reference evidence="3 4" key="1">
    <citation type="journal article" date="2019" name="Nat. Plants">
        <title>Stout camphor tree genome fills gaps in understanding of flowering plant genome evolution.</title>
        <authorList>
            <person name="Chaw S.M."/>
            <person name="Liu Y.C."/>
            <person name="Wu Y.W."/>
            <person name="Wang H.Y."/>
            <person name="Lin C.I."/>
            <person name="Wu C.S."/>
            <person name="Ke H.M."/>
            <person name="Chang L.Y."/>
            <person name="Hsu C.Y."/>
            <person name="Yang H.T."/>
            <person name="Sudianto E."/>
            <person name="Hsu M.H."/>
            <person name="Wu K.P."/>
            <person name="Wang L.N."/>
            <person name="Leebens-Mack J.H."/>
            <person name="Tsai I.J."/>
        </authorList>
    </citation>
    <scope>NUCLEOTIDE SEQUENCE [LARGE SCALE GENOMIC DNA]</scope>
    <source>
        <strain evidence="4">cv. Chaw 1501</strain>
        <tissue evidence="3">Young leaves</tissue>
    </source>
</reference>
<dbReference type="GO" id="GO:0006508">
    <property type="term" value="P:proteolysis"/>
    <property type="evidence" value="ECO:0007669"/>
    <property type="project" value="UniProtKB-KW"/>
</dbReference>
<keyword evidence="3" id="KW-0645">Protease</keyword>
<dbReference type="GO" id="GO:0004252">
    <property type="term" value="F:serine-type endopeptidase activity"/>
    <property type="evidence" value="ECO:0007669"/>
    <property type="project" value="InterPro"/>
</dbReference>
<keyword evidence="3" id="KW-0378">Hydrolase</keyword>
<dbReference type="Gene3D" id="3.40.50.200">
    <property type="entry name" value="Peptidase S8/S53 domain"/>
    <property type="match status" value="1"/>
</dbReference>
<evidence type="ECO:0000256" key="1">
    <source>
        <dbReference type="ARBA" id="ARBA00011073"/>
    </source>
</evidence>
<dbReference type="EMBL" id="QPKB01000002">
    <property type="protein sequence ID" value="RWR76036.1"/>
    <property type="molecule type" value="Genomic_DNA"/>
</dbReference>
<dbReference type="OrthoDB" id="4803627at2759"/>
<sequence>MSLLVFLILPKSESFSDEGFCPPPKKWKGICQTDGNFTCNNKVIGARYYKGLGKDVTFARDTIGHGTHTASTVASRRVKEASFFCIAQGYARGAVPSAMIVMYKVCNVSDYPNSSILAGLMMPLLMVSTYSWSRLGNILRQITRVTPWPLVLFRL</sequence>
<gene>
    <name evidence="3" type="ORF">CKAN_00444800</name>
</gene>